<protein>
    <recommendedName>
        <fullName evidence="2">HNH nuclease domain-containing protein</fullName>
    </recommendedName>
</protein>
<dbReference type="InParanoid" id="A0A2T3B542"/>
<feature type="domain" description="HNH nuclease" evidence="2">
    <location>
        <begin position="192"/>
        <end position="278"/>
    </location>
</feature>
<feature type="compositionally biased region" description="Polar residues" evidence="1">
    <location>
        <begin position="135"/>
        <end position="144"/>
    </location>
</feature>
<evidence type="ECO:0000313" key="3">
    <source>
        <dbReference type="EMBL" id="PSS21866.1"/>
    </source>
</evidence>
<proteinExistence type="predicted"/>
<organism evidence="3 4">
    <name type="scientific">Amorphotheca resinae ATCC 22711</name>
    <dbReference type="NCBI Taxonomy" id="857342"/>
    <lineage>
        <taxon>Eukaryota</taxon>
        <taxon>Fungi</taxon>
        <taxon>Dikarya</taxon>
        <taxon>Ascomycota</taxon>
        <taxon>Pezizomycotina</taxon>
        <taxon>Leotiomycetes</taxon>
        <taxon>Helotiales</taxon>
        <taxon>Amorphothecaceae</taxon>
        <taxon>Amorphotheca</taxon>
    </lineage>
</organism>
<dbReference type="AlphaFoldDB" id="A0A2T3B542"/>
<sequence>MASLQPSDDYRPSDEDYNQPSAERRVVLQRLQDFLGDVPVHFWALAHVCDVKTLEEFAEKAEADPVPYRISIYQTPAMIAAWTQSLKGCSRTSSRTSSRMSSAQPSPQFRAQPPASSPLADPDPSPSKKRKIDNFSGSSVQTSPGFRAQLPPSSPLEDPHPSPAKRRWFENVSLNRSDSEKEKAAARDQNRCVLTGMGVTDVAHIYPFCLMKREDDTFGKRHLFWAMLELFWPKEKVKAWEKEIFPNGTHENGVESATNLITLSKDTHSAWNKGNFALKPLSVSGNKTCLKVQFFWQTKCKQTWPLMSLLTTPASTKDLCRGDDNVQLPKITGERKLDAIETGDIFEIKTDDPQARPLPSFALLEMQWHLQRIAGMAGAADVDEDLKEWDDDDISNLGLDER</sequence>
<dbReference type="InterPro" id="IPR003615">
    <property type="entry name" value="HNH_nuc"/>
</dbReference>
<dbReference type="Pfam" id="PF13391">
    <property type="entry name" value="HNH_2"/>
    <property type="match status" value="1"/>
</dbReference>
<evidence type="ECO:0000259" key="2">
    <source>
        <dbReference type="Pfam" id="PF13391"/>
    </source>
</evidence>
<feature type="compositionally biased region" description="Low complexity" evidence="1">
    <location>
        <begin position="113"/>
        <end position="122"/>
    </location>
</feature>
<evidence type="ECO:0000313" key="4">
    <source>
        <dbReference type="Proteomes" id="UP000241818"/>
    </source>
</evidence>
<gene>
    <name evidence="3" type="ORF">M430DRAFT_17439</name>
</gene>
<dbReference type="Proteomes" id="UP000241818">
    <property type="component" value="Unassembled WGS sequence"/>
</dbReference>
<reference evidence="3 4" key="1">
    <citation type="journal article" date="2018" name="New Phytol.">
        <title>Comparative genomics and transcriptomics depict ericoid mycorrhizal fungi as versatile saprotrophs and plant mutualists.</title>
        <authorList>
            <person name="Martino E."/>
            <person name="Morin E."/>
            <person name="Grelet G.A."/>
            <person name="Kuo A."/>
            <person name="Kohler A."/>
            <person name="Daghino S."/>
            <person name="Barry K.W."/>
            <person name="Cichocki N."/>
            <person name="Clum A."/>
            <person name="Dockter R.B."/>
            <person name="Hainaut M."/>
            <person name="Kuo R.C."/>
            <person name="LaButti K."/>
            <person name="Lindahl B.D."/>
            <person name="Lindquist E.A."/>
            <person name="Lipzen A."/>
            <person name="Khouja H.R."/>
            <person name="Magnuson J."/>
            <person name="Murat C."/>
            <person name="Ohm R.A."/>
            <person name="Singer S.W."/>
            <person name="Spatafora J.W."/>
            <person name="Wang M."/>
            <person name="Veneault-Fourrey C."/>
            <person name="Henrissat B."/>
            <person name="Grigoriev I.V."/>
            <person name="Martin F.M."/>
            <person name="Perotto S."/>
        </authorList>
    </citation>
    <scope>NUCLEOTIDE SEQUENCE [LARGE SCALE GENOMIC DNA]</scope>
    <source>
        <strain evidence="3 4">ATCC 22711</strain>
    </source>
</reference>
<name>A0A2T3B542_AMORE</name>
<accession>A0A2T3B542</accession>
<dbReference type="OrthoDB" id="3545258at2759"/>
<feature type="region of interest" description="Disordered" evidence="1">
    <location>
        <begin position="90"/>
        <end position="167"/>
    </location>
</feature>
<keyword evidence="4" id="KW-1185">Reference proteome</keyword>
<dbReference type="GeneID" id="36571754"/>
<feature type="region of interest" description="Disordered" evidence="1">
    <location>
        <begin position="1"/>
        <end position="21"/>
    </location>
</feature>
<feature type="compositionally biased region" description="Low complexity" evidence="1">
    <location>
        <begin position="90"/>
        <end position="102"/>
    </location>
</feature>
<evidence type="ECO:0000256" key="1">
    <source>
        <dbReference type="SAM" id="MobiDB-lite"/>
    </source>
</evidence>
<dbReference type="RefSeq" id="XP_024722021.1">
    <property type="nucleotide sequence ID" value="XM_024863673.1"/>
</dbReference>
<dbReference type="EMBL" id="KZ679009">
    <property type="protein sequence ID" value="PSS21866.1"/>
    <property type="molecule type" value="Genomic_DNA"/>
</dbReference>